<dbReference type="PANTHER" id="PTHR20858">
    <property type="entry name" value="PHOSPHOMETHYLPYRIMIDINE KINASE"/>
    <property type="match status" value="1"/>
</dbReference>
<evidence type="ECO:0000259" key="10">
    <source>
        <dbReference type="Pfam" id="PF08543"/>
    </source>
</evidence>
<dbReference type="Gene3D" id="3.40.1190.20">
    <property type="match status" value="1"/>
</dbReference>
<dbReference type="SUPFAM" id="SSF53613">
    <property type="entry name" value="Ribokinase-like"/>
    <property type="match status" value="1"/>
</dbReference>
<comment type="catalytic activity">
    <reaction evidence="2">
        <text>4-amino-2-methyl-5-(phosphooxymethyl)pyrimidine + ATP = 4-amino-2-methyl-5-(diphosphooxymethyl)pyrimidine + ADP</text>
        <dbReference type="Rhea" id="RHEA:19893"/>
        <dbReference type="ChEBI" id="CHEBI:30616"/>
        <dbReference type="ChEBI" id="CHEBI:57841"/>
        <dbReference type="ChEBI" id="CHEBI:58354"/>
        <dbReference type="ChEBI" id="CHEBI:456216"/>
        <dbReference type="EC" id="2.7.4.7"/>
    </reaction>
</comment>
<dbReference type="RefSeq" id="WP_006592079.1">
    <property type="nucleotide sequence ID" value="NZ_BAHD01000022.1"/>
</dbReference>
<feature type="domain" description="Pyridoxamine kinase/Phosphomethylpyrimidine kinase" evidence="10">
    <location>
        <begin position="25"/>
        <end position="290"/>
    </location>
</feature>
<dbReference type="GO" id="GO:0009228">
    <property type="term" value="P:thiamine biosynthetic process"/>
    <property type="evidence" value="ECO:0007669"/>
    <property type="project" value="UniProtKB-KW"/>
</dbReference>
<name>K6WTV8_9MICO</name>
<comment type="pathway">
    <text evidence="4">Cofactor biosynthesis; thiamine diphosphate biosynthesis; 4-amino-2-methyl-5-diphosphomethylpyrimidine from 5-amino-1-(5-phospho-D-ribosyl)imidazole: step 3/3.</text>
</comment>
<dbReference type="OrthoDB" id="34166at2"/>
<dbReference type="InterPro" id="IPR004399">
    <property type="entry name" value="HMP/HMP-P_kinase_dom"/>
</dbReference>
<accession>K6WTV8</accession>
<dbReference type="AlphaFoldDB" id="K6WTV8"/>
<organism evidence="11 12">
    <name type="scientific">Kineosphaera limosa NBRC 100340</name>
    <dbReference type="NCBI Taxonomy" id="1184609"/>
    <lineage>
        <taxon>Bacteria</taxon>
        <taxon>Bacillati</taxon>
        <taxon>Actinomycetota</taxon>
        <taxon>Actinomycetes</taxon>
        <taxon>Micrococcales</taxon>
        <taxon>Dermatophilaceae</taxon>
        <taxon>Kineosphaera</taxon>
    </lineage>
</organism>
<dbReference type="EMBL" id="BAHD01000022">
    <property type="protein sequence ID" value="GAB95547.1"/>
    <property type="molecule type" value="Genomic_DNA"/>
</dbReference>
<sequence length="299" mass="30589">MTDDAPPISRPAGAPPIALSIAGSDPSGGAGIQADLKTFSALGAYGTAAITALTAQNTRGVTGVHVVPPGFVTAQLDTLAADLRIDAIKIGMLADAAIAGAVGEFLRAQRRLERPPYIVLDPVMVATSGDRLLDEAAVDAVRDLLPLADLVTPNLPEAAVLLDVAPAGDLDGLTEQARALARTCGTAVLVKGGHGVQDATDVLAEPATGDGTDTDTGGSGGEQRVTVFEGERIETSNTHGTGCTLSSALAALRPQRDDWPTTVRDAKTWLSGALAAGDTLYVGSGSGPVHHFHEIWRRP</sequence>
<dbReference type="InterPro" id="IPR013749">
    <property type="entry name" value="PM/HMP-P_kinase-1"/>
</dbReference>
<evidence type="ECO:0000256" key="2">
    <source>
        <dbReference type="ARBA" id="ARBA00000565"/>
    </source>
</evidence>
<comment type="catalytic activity">
    <reaction evidence="1">
        <text>4-amino-5-hydroxymethyl-2-methylpyrimidine + ATP = 4-amino-2-methyl-5-(phosphooxymethyl)pyrimidine + ADP + H(+)</text>
        <dbReference type="Rhea" id="RHEA:23096"/>
        <dbReference type="ChEBI" id="CHEBI:15378"/>
        <dbReference type="ChEBI" id="CHEBI:16892"/>
        <dbReference type="ChEBI" id="CHEBI:30616"/>
        <dbReference type="ChEBI" id="CHEBI:58354"/>
        <dbReference type="ChEBI" id="CHEBI:456216"/>
        <dbReference type="EC" id="2.7.1.49"/>
    </reaction>
</comment>
<dbReference type="GO" id="GO:0005524">
    <property type="term" value="F:ATP binding"/>
    <property type="evidence" value="ECO:0007669"/>
    <property type="project" value="UniProtKB-KW"/>
</dbReference>
<proteinExistence type="predicted"/>
<evidence type="ECO:0000256" key="3">
    <source>
        <dbReference type="ARBA" id="ARBA00003848"/>
    </source>
</evidence>
<dbReference type="CDD" id="cd01169">
    <property type="entry name" value="HMPP_kinase"/>
    <property type="match status" value="1"/>
</dbReference>
<protein>
    <submittedName>
        <fullName evidence="11">Phosphomethylpyrimidine kinase</fullName>
    </submittedName>
</protein>
<dbReference type="NCBIfam" id="TIGR00097">
    <property type="entry name" value="HMP-P_kinase"/>
    <property type="match status" value="1"/>
</dbReference>
<dbReference type="FunFam" id="3.40.1190.20:FF:000003">
    <property type="entry name" value="Phosphomethylpyrimidine kinase ThiD"/>
    <property type="match status" value="1"/>
</dbReference>
<dbReference type="PANTHER" id="PTHR20858:SF17">
    <property type="entry name" value="HYDROXYMETHYLPYRIMIDINE_PHOSPHOMETHYLPYRIMIDINE KINASE THI20-RELATED"/>
    <property type="match status" value="1"/>
</dbReference>
<keyword evidence="6" id="KW-0547">Nucleotide-binding</keyword>
<dbReference type="GO" id="GO:0009229">
    <property type="term" value="P:thiamine diphosphate biosynthetic process"/>
    <property type="evidence" value="ECO:0007669"/>
    <property type="project" value="UniProtKB-UniPathway"/>
</dbReference>
<evidence type="ECO:0000256" key="9">
    <source>
        <dbReference type="ARBA" id="ARBA00022977"/>
    </source>
</evidence>
<keyword evidence="7 11" id="KW-0418">Kinase</keyword>
<evidence type="ECO:0000256" key="4">
    <source>
        <dbReference type="ARBA" id="ARBA00004769"/>
    </source>
</evidence>
<dbReference type="GO" id="GO:0005829">
    <property type="term" value="C:cytosol"/>
    <property type="evidence" value="ECO:0007669"/>
    <property type="project" value="TreeGrafter"/>
</dbReference>
<dbReference type="STRING" id="1184609.KILIM_022_00320"/>
<evidence type="ECO:0000256" key="1">
    <source>
        <dbReference type="ARBA" id="ARBA00000151"/>
    </source>
</evidence>
<dbReference type="UniPathway" id="UPA00060">
    <property type="reaction ID" value="UER00138"/>
</dbReference>
<dbReference type="GO" id="GO:0008902">
    <property type="term" value="F:hydroxymethylpyrimidine kinase activity"/>
    <property type="evidence" value="ECO:0007669"/>
    <property type="project" value="UniProtKB-EC"/>
</dbReference>
<comment type="function">
    <text evidence="3">Catalyzes the phosphorylation of hydroxymethylpyrimidine phosphate (HMP-P) to HMP-PP, and of HMP to HMP-P.</text>
</comment>
<keyword evidence="12" id="KW-1185">Reference proteome</keyword>
<dbReference type="Proteomes" id="UP000008366">
    <property type="component" value="Unassembled WGS sequence"/>
</dbReference>
<evidence type="ECO:0000256" key="7">
    <source>
        <dbReference type="ARBA" id="ARBA00022777"/>
    </source>
</evidence>
<keyword evidence="8" id="KW-0067">ATP-binding</keyword>
<reference evidence="11 12" key="1">
    <citation type="submission" date="2012-08" db="EMBL/GenBank/DDBJ databases">
        <title>Whole genome shotgun sequence of Kineosphaera limosa NBRC 100340.</title>
        <authorList>
            <person name="Yoshida I."/>
            <person name="Isaki S."/>
            <person name="Hosoyama A."/>
            <person name="Tsuchikane K."/>
            <person name="Katsumata H."/>
            <person name="Ando Y."/>
            <person name="Ohji S."/>
            <person name="Hamada M."/>
            <person name="Tamura T."/>
            <person name="Yamazoe A."/>
            <person name="Yamazaki S."/>
            <person name="Fujita N."/>
        </authorList>
    </citation>
    <scope>NUCLEOTIDE SEQUENCE [LARGE SCALE GENOMIC DNA]</scope>
    <source>
        <strain evidence="11 12">NBRC 100340</strain>
    </source>
</reference>
<dbReference type="GO" id="GO:0008972">
    <property type="term" value="F:phosphomethylpyrimidine kinase activity"/>
    <property type="evidence" value="ECO:0007669"/>
    <property type="project" value="UniProtKB-EC"/>
</dbReference>
<dbReference type="Pfam" id="PF08543">
    <property type="entry name" value="Phos_pyr_kin"/>
    <property type="match status" value="1"/>
</dbReference>
<comment type="caution">
    <text evidence="11">The sequence shown here is derived from an EMBL/GenBank/DDBJ whole genome shotgun (WGS) entry which is preliminary data.</text>
</comment>
<dbReference type="eggNOG" id="COG0351">
    <property type="taxonomic scope" value="Bacteria"/>
</dbReference>
<evidence type="ECO:0000313" key="12">
    <source>
        <dbReference type="Proteomes" id="UP000008366"/>
    </source>
</evidence>
<gene>
    <name evidence="11" type="primary">thiD</name>
    <name evidence="11" type="ORF">KILIM_022_00320</name>
</gene>
<keyword evidence="5" id="KW-0808">Transferase</keyword>
<evidence type="ECO:0000256" key="5">
    <source>
        <dbReference type="ARBA" id="ARBA00022679"/>
    </source>
</evidence>
<evidence type="ECO:0000256" key="6">
    <source>
        <dbReference type="ARBA" id="ARBA00022741"/>
    </source>
</evidence>
<dbReference type="InterPro" id="IPR029056">
    <property type="entry name" value="Ribokinase-like"/>
</dbReference>
<keyword evidence="9" id="KW-0784">Thiamine biosynthesis</keyword>
<evidence type="ECO:0000256" key="8">
    <source>
        <dbReference type="ARBA" id="ARBA00022840"/>
    </source>
</evidence>
<evidence type="ECO:0000313" key="11">
    <source>
        <dbReference type="EMBL" id="GAB95547.1"/>
    </source>
</evidence>